<proteinExistence type="predicted"/>
<dbReference type="AlphaFoldDB" id="A0A1H6YZT8"/>
<keyword evidence="2" id="KW-1185">Reference proteome</keyword>
<dbReference type="InterPro" id="IPR056209">
    <property type="entry name" value="SU10_adaptor"/>
</dbReference>
<dbReference type="Pfam" id="PF24175">
    <property type="entry name" value="SU10_adaptor"/>
    <property type="match status" value="1"/>
</dbReference>
<sequence length="223" mass="23726">MAATVGQLLTRARTILQEITQDGTRWTNTELLDWLNEAYAVVVDVRPSANAVTAELACAAGTRQGVPADAERLIDVICNRAGSAAGLAVIRIARETLDATRRRWHGEAQTEAIEHFAFDELDPRSFFVYPPAKATARLEVVYSKVPAPHLSSEASPASIESLRLPDSYVPILLDLVLARAFSKDAETAANLSRAALHSQSAQAALGLKIQADGASSPNGGAPA</sequence>
<accession>A0A1H6YZT8</accession>
<dbReference type="STRING" id="915471.SAMN05216201_10988"/>
<name>A0A1H6YZT8_9PSED</name>
<evidence type="ECO:0000313" key="1">
    <source>
        <dbReference type="EMBL" id="SEJ46729.1"/>
    </source>
</evidence>
<dbReference type="Proteomes" id="UP000242930">
    <property type="component" value="Unassembled WGS sequence"/>
</dbReference>
<gene>
    <name evidence="1" type="ORF">SAMN05216201_10988</name>
</gene>
<dbReference type="RefSeq" id="WP_090311373.1">
    <property type="nucleotide sequence ID" value="NZ_FNZE01000009.1"/>
</dbReference>
<evidence type="ECO:0000313" key="2">
    <source>
        <dbReference type="Proteomes" id="UP000242930"/>
    </source>
</evidence>
<protein>
    <submittedName>
        <fullName evidence="1">Uncharacterized protein</fullName>
    </submittedName>
</protein>
<dbReference type="EMBL" id="FNZE01000009">
    <property type="protein sequence ID" value="SEJ46729.1"/>
    <property type="molecule type" value="Genomic_DNA"/>
</dbReference>
<dbReference type="OrthoDB" id="9132369at2"/>
<organism evidence="1 2">
    <name type="scientific">Pseudomonas linyingensis</name>
    <dbReference type="NCBI Taxonomy" id="915471"/>
    <lineage>
        <taxon>Bacteria</taxon>
        <taxon>Pseudomonadati</taxon>
        <taxon>Pseudomonadota</taxon>
        <taxon>Gammaproteobacteria</taxon>
        <taxon>Pseudomonadales</taxon>
        <taxon>Pseudomonadaceae</taxon>
        <taxon>Pseudomonas</taxon>
    </lineage>
</organism>
<reference evidence="2" key="1">
    <citation type="submission" date="2016-10" db="EMBL/GenBank/DDBJ databases">
        <authorList>
            <person name="Varghese N."/>
            <person name="Submissions S."/>
        </authorList>
    </citation>
    <scope>NUCLEOTIDE SEQUENCE [LARGE SCALE GENOMIC DNA]</scope>
    <source>
        <strain evidence="2">LMG 25967</strain>
    </source>
</reference>